<dbReference type="PANTHER" id="PTHR31018">
    <property type="entry name" value="SPORULATION-SPECIFIC PROTEIN-RELATED"/>
    <property type="match status" value="1"/>
</dbReference>
<evidence type="ECO:0000256" key="3">
    <source>
        <dbReference type="ARBA" id="ARBA00023180"/>
    </source>
</evidence>
<feature type="domain" description="Secretion system C-terminal sorting" evidence="5">
    <location>
        <begin position="773"/>
        <end position="841"/>
    </location>
</feature>
<feature type="chain" id="PRO_5017679514" evidence="4">
    <location>
        <begin position="20"/>
        <end position="843"/>
    </location>
</feature>
<dbReference type="InterPro" id="IPR032675">
    <property type="entry name" value="LRR_dom_sf"/>
</dbReference>
<comment type="subcellular location">
    <subcellularLocation>
        <location evidence="1">Cell envelope</location>
    </subcellularLocation>
</comment>
<dbReference type="PANTHER" id="PTHR31018:SF3">
    <property type="entry name" value="RECEPTOR PROTEIN-TYROSINE KINASE"/>
    <property type="match status" value="1"/>
</dbReference>
<evidence type="ECO:0000259" key="5">
    <source>
        <dbReference type="Pfam" id="PF18962"/>
    </source>
</evidence>
<feature type="signal peptide" evidence="4">
    <location>
        <begin position="1"/>
        <end position="19"/>
    </location>
</feature>
<keyword evidence="3" id="KW-0325">Glycoprotein</keyword>
<dbReference type="RefSeq" id="WP_115818598.1">
    <property type="nucleotide sequence ID" value="NZ_QRDV01000009.1"/>
</dbReference>
<organism evidence="6 7">
    <name type="scientific">Winogradskyella eximia</name>
    <dbReference type="NCBI Taxonomy" id="262006"/>
    <lineage>
        <taxon>Bacteria</taxon>
        <taxon>Pseudomonadati</taxon>
        <taxon>Bacteroidota</taxon>
        <taxon>Flavobacteriia</taxon>
        <taxon>Flavobacteriales</taxon>
        <taxon>Flavobacteriaceae</taxon>
        <taxon>Winogradskyella</taxon>
    </lineage>
</organism>
<evidence type="ECO:0000256" key="4">
    <source>
        <dbReference type="SAM" id="SignalP"/>
    </source>
</evidence>
<dbReference type="NCBIfam" id="TIGR04183">
    <property type="entry name" value="Por_Secre_tail"/>
    <property type="match status" value="1"/>
</dbReference>
<gene>
    <name evidence="6" type="ORF">DFQ10_109136</name>
</gene>
<dbReference type="InterPro" id="IPR051648">
    <property type="entry name" value="CWI-Assembly_Regulator"/>
</dbReference>
<proteinExistence type="predicted"/>
<comment type="caution">
    <text evidence="6">The sequence shown here is derived from an EMBL/GenBank/DDBJ whole genome shotgun (WGS) entry which is preliminary data.</text>
</comment>
<dbReference type="AlphaFoldDB" id="A0A3D9GZ55"/>
<evidence type="ECO:0000313" key="6">
    <source>
        <dbReference type="EMBL" id="RED42241.1"/>
    </source>
</evidence>
<keyword evidence="7" id="KW-1185">Reference proteome</keyword>
<protein>
    <submittedName>
        <fullName evidence="6">Putative secreted protein (Por secretion system target)</fullName>
    </submittedName>
</protein>
<dbReference type="OrthoDB" id="5381604at2"/>
<dbReference type="EMBL" id="QRDV01000009">
    <property type="protein sequence ID" value="RED42241.1"/>
    <property type="molecule type" value="Genomic_DNA"/>
</dbReference>
<keyword evidence="2 4" id="KW-0732">Signal</keyword>
<dbReference type="GO" id="GO:0030313">
    <property type="term" value="C:cell envelope"/>
    <property type="evidence" value="ECO:0007669"/>
    <property type="project" value="UniProtKB-SubCell"/>
</dbReference>
<dbReference type="Proteomes" id="UP000256980">
    <property type="component" value="Unassembled WGS sequence"/>
</dbReference>
<dbReference type="InterPro" id="IPR026444">
    <property type="entry name" value="Secre_tail"/>
</dbReference>
<evidence type="ECO:0000256" key="1">
    <source>
        <dbReference type="ARBA" id="ARBA00004196"/>
    </source>
</evidence>
<reference evidence="6 7" key="1">
    <citation type="submission" date="2018-07" db="EMBL/GenBank/DDBJ databases">
        <title>Genomic Encyclopedia of Type Strains, Phase III (KMG-III): the genomes of soil and plant-associated and newly described type strains.</title>
        <authorList>
            <person name="Whitman W."/>
        </authorList>
    </citation>
    <scope>NUCLEOTIDE SEQUENCE [LARGE SCALE GENOMIC DNA]</scope>
    <source>
        <strain evidence="6 7">CECT 7946</strain>
    </source>
</reference>
<dbReference type="Pfam" id="PF18962">
    <property type="entry name" value="Por_Secre_tail"/>
    <property type="match status" value="1"/>
</dbReference>
<evidence type="ECO:0000256" key="2">
    <source>
        <dbReference type="ARBA" id="ARBA00022729"/>
    </source>
</evidence>
<accession>A0A3D9GZ55</accession>
<sequence length="843" mass="92215">MTLKLQFALFLLLPVLSFAQCPTDAHIELNSQAEVDSFTSDYPSCTSFTTGYNFIISGPDIIDLSPLSSLTYVTRITIENNPLLTSLDGLDNLQSNSTDKTDLHIIDNPTLTDVSALQGLTACGNIDIINNDQLANLDGLSSITYMGIETLFTFPFHWLDISDNDNLTNINGLANLVPAIIDGVRIKNNPSLTSLQGLEEFRIFNSLEIENNDALTDFTGLHNLEFLYVSFDIKDNDAITSLNEFVVLEKVADFSVEGNDMLTSLNGLGEITGWYSISIIDNPSLTDISVIENFPEDFTNQLNISGNTSLAVCNYSFICNWATSAQSSNVQATNNAEGCGSIADIISECTVCPDNSVSLVFSSQQDIDNYFVNYPNCTTPETTLIIEGDDITNLDGLNGITSVGGLWLQNNPLLTNVDGLNSLTNFTDFGNFLFLIINNNPLLTNLSALINATNDYPMDIQIVNNPQLVSLNGLQGIQGVGYTIVVSNNDLLVDFNGFNGFTNIDDLIIKDNAALSSFNGLDNLGITGSFEFENNDAMTSFTSLNDVNPLCGFTIRDNEMLADIDGFVDTFEDLCGPNIIIENNPNLSVCNINFVCSAIPYLNSFFVSNNGDGCNSTYDVNNACEIPPFNDDITCTNYYGMSSLVLGETVTANNDYATASTYNPFCNDNANRQDIWFLLNLDSSVVINIEVTTGFSIQLWEGSCSALTQVSGACAQNILEDVSIVANTPYFLQVWSDDLEDRSPNSTTLGDFEITVQDATLSLGDNSLENFKVYPNPFKDELSLSHSRKIDQVYIYDLLGKRIAIKPIDAMHATLNLSEYESGVYFLKVFSGNATITKKIIKQ</sequence>
<dbReference type="Gene3D" id="3.80.10.10">
    <property type="entry name" value="Ribonuclease Inhibitor"/>
    <property type="match status" value="1"/>
</dbReference>
<name>A0A3D9GZ55_9FLAO</name>
<dbReference type="SUPFAM" id="SSF52058">
    <property type="entry name" value="L domain-like"/>
    <property type="match status" value="2"/>
</dbReference>
<evidence type="ECO:0000313" key="7">
    <source>
        <dbReference type="Proteomes" id="UP000256980"/>
    </source>
</evidence>